<organism evidence="10 11">
    <name type="scientific">Cocos nucifera</name>
    <name type="common">Coconut palm</name>
    <dbReference type="NCBI Taxonomy" id="13894"/>
    <lineage>
        <taxon>Eukaryota</taxon>
        <taxon>Viridiplantae</taxon>
        <taxon>Streptophyta</taxon>
        <taxon>Embryophyta</taxon>
        <taxon>Tracheophyta</taxon>
        <taxon>Spermatophyta</taxon>
        <taxon>Magnoliopsida</taxon>
        <taxon>Liliopsida</taxon>
        <taxon>Arecaceae</taxon>
        <taxon>Arecoideae</taxon>
        <taxon>Cocoseae</taxon>
        <taxon>Attaleinae</taxon>
        <taxon>Cocos</taxon>
    </lineage>
</organism>
<keyword evidence="6 8" id="KW-0408">Iron</keyword>
<dbReference type="PANTHER" id="PTHR47946:SF27">
    <property type="entry name" value="OS03G0134500 PROTEIN"/>
    <property type="match status" value="1"/>
</dbReference>
<dbReference type="InterPro" id="IPR036396">
    <property type="entry name" value="Cyt_P450_sf"/>
</dbReference>
<dbReference type="GO" id="GO:0016705">
    <property type="term" value="F:oxidoreductase activity, acting on paired donors, with incorporation or reduction of molecular oxygen"/>
    <property type="evidence" value="ECO:0007669"/>
    <property type="project" value="InterPro"/>
</dbReference>
<reference evidence="10" key="2">
    <citation type="submission" date="2019-07" db="EMBL/GenBank/DDBJ databases">
        <authorList>
            <person name="Yang Y."/>
            <person name="Bocs S."/>
            <person name="Baudouin L."/>
        </authorList>
    </citation>
    <scope>NUCLEOTIDE SEQUENCE</scope>
    <source>
        <tissue evidence="10">Spear leaf of Hainan Tall coconut</tissue>
    </source>
</reference>
<dbReference type="EMBL" id="CM017878">
    <property type="protein sequence ID" value="KAG1355395.1"/>
    <property type="molecule type" value="Genomic_DNA"/>
</dbReference>
<name>A0A8K0IGD4_COCNU</name>
<protein>
    <submittedName>
        <fullName evidence="10">Cytochrome P450 78A6</fullName>
    </submittedName>
</protein>
<keyword evidence="4 8" id="KW-0479">Metal-binding</keyword>
<gene>
    <name evidence="10" type="ORF">COCNU_07G015070</name>
</gene>
<dbReference type="Proteomes" id="UP000797356">
    <property type="component" value="Chromosome 7"/>
</dbReference>
<dbReference type="FunFam" id="1.10.630.10:FF:000016">
    <property type="entry name" value="Cytochrome P450 78A5"/>
    <property type="match status" value="1"/>
</dbReference>
<keyword evidence="11" id="KW-1185">Reference proteome</keyword>
<keyword evidence="3 8" id="KW-0349">Heme</keyword>
<dbReference type="GO" id="GO:0005506">
    <property type="term" value="F:iron ion binding"/>
    <property type="evidence" value="ECO:0007669"/>
    <property type="project" value="InterPro"/>
</dbReference>
<evidence type="ECO:0000256" key="3">
    <source>
        <dbReference type="ARBA" id="ARBA00022617"/>
    </source>
</evidence>
<dbReference type="PROSITE" id="PS00086">
    <property type="entry name" value="CYTOCHROME_P450"/>
    <property type="match status" value="1"/>
</dbReference>
<dbReference type="InterPro" id="IPR002401">
    <property type="entry name" value="Cyt_P450_E_grp-I"/>
</dbReference>
<keyword evidence="5 9" id="KW-0560">Oxidoreductase</keyword>
<sequence length="550" mass="61074">MENSVESWWILPLTLAPNILGGLSPSSSSSSPSIVLTFSSVAILAILAWLANSLLHWAFPGGPAWGKYWWRKTNSSTTSTVLIPGPRGLPFLGSTGLISGLAHRHLATAATCLGAKRLMAFSIGETRAIISSHPDVAKAILNSPVFADRPPTELAYGLMFHRSIGFAPHGTYWRTLRRIAATYLFSPKQVDASSPHRSHIADQMTAALQRSAGRDVQVRRVLRRASLCYIMQFVFGKRYELCSASEEIEKLLCVVEEGYDLLGKKNWSDHFPLLAGLDIQKIRSRCSNLVNKACSFVYPIIEEHRATATGGRTTAPDFVDILISLQESEGLSDFDMVAILWEMIFRGTDAMAVLMEWTLARVVLHPDIQAKVHQELDHVVGTSRRRVTETDAPRLVYLQALLKEVLRMHPPGPLLSWSRLAISDTLVDGHLVPAGTTAMVNMWAICRDPDVWEDPLEFKPERFLSKDGDMEVEFSVMGTDLRLAPFGSGRRSCPGKGLAMRTVSFWMASFLHDYEWLPSGARGVDLSEVLRLSSEMAAPLEVRVQLRQHE</sequence>
<comment type="similarity">
    <text evidence="2 9">Belongs to the cytochrome P450 family.</text>
</comment>
<dbReference type="GO" id="GO:0020037">
    <property type="term" value="F:heme binding"/>
    <property type="evidence" value="ECO:0007669"/>
    <property type="project" value="InterPro"/>
</dbReference>
<evidence type="ECO:0000256" key="6">
    <source>
        <dbReference type="ARBA" id="ARBA00023004"/>
    </source>
</evidence>
<evidence type="ECO:0000256" key="4">
    <source>
        <dbReference type="ARBA" id="ARBA00022723"/>
    </source>
</evidence>
<dbReference type="PRINTS" id="PR00463">
    <property type="entry name" value="EP450I"/>
</dbReference>
<comment type="caution">
    <text evidence="10">The sequence shown here is derived from an EMBL/GenBank/DDBJ whole genome shotgun (WGS) entry which is preliminary data.</text>
</comment>
<evidence type="ECO:0000256" key="5">
    <source>
        <dbReference type="ARBA" id="ARBA00023002"/>
    </source>
</evidence>
<evidence type="ECO:0000313" key="11">
    <source>
        <dbReference type="Proteomes" id="UP000797356"/>
    </source>
</evidence>
<dbReference type="Gene3D" id="1.10.630.10">
    <property type="entry name" value="Cytochrome P450"/>
    <property type="match status" value="1"/>
</dbReference>
<dbReference type="AlphaFoldDB" id="A0A8K0IGD4"/>
<evidence type="ECO:0000256" key="9">
    <source>
        <dbReference type="RuleBase" id="RU000461"/>
    </source>
</evidence>
<evidence type="ECO:0000313" key="10">
    <source>
        <dbReference type="EMBL" id="KAG1355395.1"/>
    </source>
</evidence>
<dbReference type="Pfam" id="PF00067">
    <property type="entry name" value="p450"/>
    <property type="match status" value="1"/>
</dbReference>
<evidence type="ECO:0000256" key="7">
    <source>
        <dbReference type="ARBA" id="ARBA00023033"/>
    </source>
</evidence>
<feature type="binding site" description="axial binding residue" evidence="8">
    <location>
        <position position="493"/>
    </location>
    <ligand>
        <name>heme</name>
        <dbReference type="ChEBI" id="CHEBI:30413"/>
    </ligand>
    <ligandPart>
        <name>Fe</name>
        <dbReference type="ChEBI" id="CHEBI:18248"/>
    </ligandPart>
</feature>
<dbReference type="GO" id="GO:0004497">
    <property type="term" value="F:monooxygenase activity"/>
    <property type="evidence" value="ECO:0007669"/>
    <property type="project" value="UniProtKB-KW"/>
</dbReference>
<reference evidence="10" key="1">
    <citation type="journal article" date="2017" name="Gigascience">
        <title>The genome draft of coconut (Cocos nucifera).</title>
        <authorList>
            <person name="Xiao Y."/>
            <person name="Xu P."/>
            <person name="Fan H."/>
            <person name="Baudouin L."/>
            <person name="Xia W."/>
            <person name="Bocs S."/>
            <person name="Xu J."/>
            <person name="Li Q."/>
            <person name="Guo A."/>
            <person name="Zhou L."/>
            <person name="Li J."/>
            <person name="Wu Y."/>
            <person name="Ma Z."/>
            <person name="Armero A."/>
            <person name="Issali A.E."/>
            <person name="Liu N."/>
            <person name="Peng M."/>
            <person name="Yang Y."/>
        </authorList>
    </citation>
    <scope>NUCLEOTIDE SEQUENCE</scope>
    <source>
        <tissue evidence="10">Spear leaf of Hainan Tall coconut</tissue>
    </source>
</reference>
<comment type="cofactor">
    <cofactor evidence="1 8">
        <name>heme</name>
        <dbReference type="ChEBI" id="CHEBI:30413"/>
    </cofactor>
</comment>
<dbReference type="OrthoDB" id="1055148at2759"/>
<accession>A0A8K0IGD4</accession>
<evidence type="ECO:0000256" key="8">
    <source>
        <dbReference type="PIRSR" id="PIRSR602401-1"/>
    </source>
</evidence>
<dbReference type="PANTHER" id="PTHR47946">
    <property type="entry name" value="CYTOCHROME P450 78A7-RELATED"/>
    <property type="match status" value="1"/>
</dbReference>
<dbReference type="SUPFAM" id="SSF48264">
    <property type="entry name" value="Cytochrome P450"/>
    <property type="match status" value="1"/>
</dbReference>
<dbReference type="InterPro" id="IPR017972">
    <property type="entry name" value="Cyt_P450_CS"/>
</dbReference>
<keyword evidence="7 9" id="KW-0503">Monooxygenase</keyword>
<evidence type="ECO:0000256" key="1">
    <source>
        <dbReference type="ARBA" id="ARBA00001971"/>
    </source>
</evidence>
<evidence type="ECO:0000256" key="2">
    <source>
        <dbReference type="ARBA" id="ARBA00010617"/>
    </source>
</evidence>
<dbReference type="PRINTS" id="PR00385">
    <property type="entry name" value="P450"/>
</dbReference>
<dbReference type="InterPro" id="IPR051996">
    <property type="entry name" value="Cytochrome_P450_78A"/>
</dbReference>
<dbReference type="InterPro" id="IPR001128">
    <property type="entry name" value="Cyt_P450"/>
</dbReference>
<proteinExistence type="inferred from homology"/>